<evidence type="ECO:0000256" key="9">
    <source>
        <dbReference type="ARBA" id="ARBA00022777"/>
    </source>
</evidence>
<dbReference type="CDD" id="cd16915">
    <property type="entry name" value="HATPase_DpiB-CitA-like"/>
    <property type="match status" value="1"/>
</dbReference>
<proteinExistence type="predicted"/>
<dbReference type="InterPro" id="IPR036890">
    <property type="entry name" value="HATPase_C_sf"/>
</dbReference>
<dbReference type="PANTHER" id="PTHR43547:SF3">
    <property type="entry name" value="SENSOR PROTEIN CITS"/>
    <property type="match status" value="1"/>
</dbReference>
<dbReference type="InterPro" id="IPR004358">
    <property type="entry name" value="Sig_transdc_His_kin-like_C"/>
</dbReference>
<keyword evidence="5" id="KW-0597">Phosphoprotein</keyword>
<evidence type="ECO:0000256" key="2">
    <source>
        <dbReference type="ARBA" id="ARBA00004651"/>
    </source>
</evidence>
<dbReference type="GO" id="GO:0016301">
    <property type="term" value="F:kinase activity"/>
    <property type="evidence" value="ECO:0007669"/>
    <property type="project" value="UniProtKB-KW"/>
</dbReference>
<sequence length="542" mass="59744">MVKKRFHFSLQTKIMGLIAALLVFVIGVLTITLAVQHTQEERRQAEQLAVQTARTISYMPPAKELIERKGGHAAETQDVIEQMKEQTGAYAIYILDEKGDIRSASGKSGLEKLERSREILFGGSHVSATKADGRRVIRGSAPIMKEQKGYSQVIGSVSVDFLQTETEQSIKKHLRNLSVIAVLVLLLGFAGAAVLAKSIRKDTLGLEPHEIAALYRERNAMLLAIREGIIATNREGVVTMMNVSAAEMLRLPEPVIHLPIDEVMPGAGLMSVLEQGEIPPNQEVSVNDQVFIINTKVMNQGGQAHGIVVSFREKTELKKLIDTLTEVRKYSEDLRAQTHEFSNKLYAILGLLELGEYDEAIDLIKEEYAIQNEQHDLLFHNIHSQQVQAILLGKISKASEKKVKLVIDENSSLAPLPAHIGLSHLITIIGNLIDNAFEAVAEQRVKEVLFFITDMGRDIVIEVSDTGTGVPPDKMEAVFERGYSSKGMKRGYGLANVKDSVRELGGWIELANQKNGGAVFTVFIPKEKQGGNPFDSHRDCGG</sequence>
<feature type="domain" description="Histidine kinase" evidence="14">
    <location>
        <begin position="336"/>
        <end position="528"/>
    </location>
</feature>
<keyword evidence="16" id="KW-1185">Reference proteome</keyword>
<keyword evidence="6" id="KW-0808">Transferase</keyword>
<comment type="subcellular location">
    <subcellularLocation>
        <location evidence="2">Cell membrane</location>
        <topology evidence="2">Multi-pass membrane protein</topology>
    </subcellularLocation>
</comment>
<dbReference type="PRINTS" id="PR00344">
    <property type="entry name" value="BCTRLSENSOR"/>
</dbReference>
<dbReference type="EC" id="2.7.13.3" evidence="3"/>
<keyword evidence="11 13" id="KW-1133">Transmembrane helix</keyword>
<dbReference type="Gene3D" id="1.10.287.130">
    <property type="match status" value="1"/>
</dbReference>
<keyword evidence="9 15" id="KW-0418">Kinase</keyword>
<dbReference type="SUPFAM" id="SSF103190">
    <property type="entry name" value="Sensory domain-like"/>
    <property type="match status" value="1"/>
</dbReference>
<evidence type="ECO:0000256" key="8">
    <source>
        <dbReference type="ARBA" id="ARBA00022741"/>
    </source>
</evidence>
<evidence type="ECO:0000256" key="4">
    <source>
        <dbReference type="ARBA" id="ARBA00022475"/>
    </source>
</evidence>
<dbReference type="SUPFAM" id="SSF55785">
    <property type="entry name" value="PYP-like sensor domain (PAS domain)"/>
    <property type="match status" value="1"/>
</dbReference>
<accession>A0ABU0VD09</accession>
<dbReference type="SUPFAM" id="SSF55890">
    <property type="entry name" value="Sporulation response regulatory protein Spo0B"/>
    <property type="match status" value="1"/>
</dbReference>
<comment type="catalytic activity">
    <reaction evidence="1">
        <text>ATP + protein L-histidine = ADP + protein N-phospho-L-histidine.</text>
        <dbReference type="EC" id="2.7.13.3"/>
    </reaction>
</comment>
<evidence type="ECO:0000256" key="13">
    <source>
        <dbReference type="SAM" id="Phobius"/>
    </source>
</evidence>
<dbReference type="SMART" id="SM00387">
    <property type="entry name" value="HATPase_c"/>
    <property type="match status" value="1"/>
</dbReference>
<protein>
    <recommendedName>
        <fullName evidence="3">histidine kinase</fullName>
        <ecNumber evidence="3">2.7.13.3</ecNumber>
    </recommendedName>
</protein>
<reference evidence="15" key="1">
    <citation type="submission" date="2023-08" db="EMBL/GenBank/DDBJ databases">
        <title>Functional annotation and safety assessment of Bacillus stercoris.</title>
        <authorList>
            <person name="Pandit N.T."/>
            <person name="Ahir S.V."/>
            <person name="Chauhan D.A."/>
            <person name="Bose A."/>
            <person name="Dunlap C."/>
            <person name="Doshi J.A."/>
        </authorList>
    </citation>
    <scope>NUCLEOTIDE SEQUENCE</scope>
    <source>
        <strain evidence="15">ZBMF30</strain>
    </source>
</reference>
<evidence type="ECO:0000256" key="7">
    <source>
        <dbReference type="ARBA" id="ARBA00022692"/>
    </source>
</evidence>
<dbReference type="InterPro" id="IPR016120">
    <property type="entry name" value="Sig_transdc_His_kin_SpoOB"/>
</dbReference>
<gene>
    <name evidence="15" type="primary">yflR</name>
    <name evidence="15" type="ORF">RAQ16_20975</name>
</gene>
<dbReference type="SUPFAM" id="SSF55874">
    <property type="entry name" value="ATPase domain of HSP90 chaperone/DNA topoisomerase II/histidine kinase"/>
    <property type="match status" value="1"/>
</dbReference>
<dbReference type="CDD" id="cd18773">
    <property type="entry name" value="PDC1_HK_sensor"/>
    <property type="match status" value="1"/>
</dbReference>
<dbReference type="InterPro" id="IPR039506">
    <property type="entry name" value="SPOB_a"/>
</dbReference>
<dbReference type="Proteomes" id="UP001177898">
    <property type="component" value="Unassembled WGS sequence"/>
</dbReference>
<keyword evidence="12" id="KW-0902">Two-component regulatory system</keyword>
<evidence type="ECO:0000256" key="3">
    <source>
        <dbReference type="ARBA" id="ARBA00012438"/>
    </source>
</evidence>
<dbReference type="Pfam" id="PF14689">
    <property type="entry name" value="SPOB_a"/>
    <property type="match status" value="1"/>
</dbReference>
<feature type="transmembrane region" description="Helical" evidence="13">
    <location>
        <begin position="177"/>
        <end position="196"/>
    </location>
</feature>
<dbReference type="EMBL" id="JAVCYS010000014">
    <property type="protein sequence ID" value="MDQ1854781.1"/>
    <property type="molecule type" value="Genomic_DNA"/>
</dbReference>
<evidence type="ECO:0000256" key="11">
    <source>
        <dbReference type="ARBA" id="ARBA00022989"/>
    </source>
</evidence>
<dbReference type="Gene3D" id="3.30.565.10">
    <property type="entry name" value="Histidine kinase-like ATPase, C-terminal domain"/>
    <property type="match status" value="1"/>
</dbReference>
<dbReference type="InterPro" id="IPR035965">
    <property type="entry name" value="PAS-like_dom_sf"/>
</dbReference>
<dbReference type="Pfam" id="PF02518">
    <property type="entry name" value="HATPase_c"/>
    <property type="match status" value="1"/>
</dbReference>
<evidence type="ECO:0000256" key="10">
    <source>
        <dbReference type="ARBA" id="ARBA00022840"/>
    </source>
</evidence>
<evidence type="ECO:0000256" key="6">
    <source>
        <dbReference type="ARBA" id="ARBA00022679"/>
    </source>
</evidence>
<dbReference type="InterPro" id="IPR005467">
    <property type="entry name" value="His_kinase_dom"/>
</dbReference>
<keyword evidence="8" id="KW-0547">Nucleotide-binding</keyword>
<name>A0ABU0VD09_9BACI</name>
<keyword evidence="4" id="KW-1003">Cell membrane</keyword>
<comment type="caution">
    <text evidence="15">The sequence shown here is derived from an EMBL/GenBank/DDBJ whole genome shotgun (WGS) entry which is preliminary data.</text>
</comment>
<dbReference type="Gene3D" id="3.30.450.20">
    <property type="entry name" value="PAS domain"/>
    <property type="match status" value="2"/>
</dbReference>
<evidence type="ECO:0000259" key="14">
    <source>
        <dbReference type="PROSITE" id="PS50109"/>
    </source>
</evidence>
<dbReference type="GeneID" id="86874781"/>
<dbReference type="InterPro" id="IPR003594">
    <property type="entry name" value="HATPase_dom"/>
</dbReference>
<dbReference type="PANTHER" id="PTHR43547">
    <property type="entry name" value="TWO-COMPONENT HISTIDINE KINASE"/>
    <property type="match status" value="1"/>
</dbReference>
<dbReference type="RefSeq" id="WP_071581249.1">
    <property type="nucleotide sequence ID" value="NZ_CP121861.1"/>
</dbReference>
<evidence type="ECO:0000256" key="1">
    <source>
        <dbReference type="ARBA" id="ARBA00000085"/>
    </source>
</evidence>
<keyword evidence="7 13" id="KW-0812">Transmembrane</keyword>
<keyword evidence="13" id="KW-0472">Membrane</keyword>
<evidence type="ECO:0000256" key="5">
    <source>
        <dbReference type="ARBA" id="ARBA00022553"/>
    </source>
</evidence>
<dbReference type="InterPro" id="IPR029151">
    <property type="entry name" value="Sensor-like_sf"/>
</dbReference>
<keyword evidence="10" id="KW-0067">ATP-binding</keyword>
<dbReference type="PROSITE" id="PS50109">
    <property type="entry name" value="HIS_KIN"/>
    <property type="match status" value="1"/>
</dbReference>
<evidence type="ECO:0000313" key="15">
    <source>
        <dbReference type="EMBL" id="MDQ1854781.1"/>
    </source>
</evidence>
<evidence type="ECO:0000313" key="16">
    <source>
        <dbReference type="Proteomes" id="UP001177898"/>
    </source>
</evidence>
<organism evidence="15 16">
    <name type="scientific">Bacillus stercoris</name>
    <dbReference type="NCBI Taxonomy" id="2054641"/>
    <lineage>
        <taxon>Bacteria</taxon>
        <taxon>Bacillati</taxon>
        <taxon>Bacillota</taxon>
        <taxon>Bacilli</taxon>
        <taxon>Bacillales</taxon>
        <taxon>Bacillaceae</taxon>
        <taxon>Bacillus</taxon>
    </lineage>
</organism>
<evidence type="ECO:0000256" key="12">
    <source>
        <dbReference type="ARBA" id="ARBA00023012"/>
    </source>
</evidence>